<comment type="caution">
    <text evidence="2">The sequence shown here is derived from an EMBL/GenBank/DDBJ whole genome shotgun (WGS) entry which is preliminary data.</text>
</comment>
<reference evidence="2 3" key="2">
    <citation type="journal article" date="2014" name="J. Gen. Appl. Microbiol.">
        <title>The early diverging ascomycetous budding yeast Saitoella complicata has three histone deacetylases belonging to the Clr6, Hos2, and Rpd3 lineages.</title>
        <authorList>
            <person name="Nishida H."/>
            <person name="Matsumoto T."/>
            <person name="Kondo S."/>
            <person name="Hamamoto M."/>
            <person name="Yoshikawa H."/>
        </authorList>
    </citation>
    <scope>NUCLEOTIDE SEQUENCE [LARGE SCALE GENOMIC DNA]</scope>
    <source>
        <strain evidence="2 3">NRRL Y-17804</strain>
    </source>
</reference>
<protein>
    <submittedName>
        <fullName evidence="2">Uncharacterized protein</fullName>
    </submittedName>
</protein>
<accession>A0A0E9NKP7</accession>
<sequence>MIHVFLLQRIPRHVGCHLDASRCFIMSPALARTQSRLYPAPYKTPSIHSRPTINPSTTIPTSTSIYEPN</sequence>
<gene>
    <name evidence="2" type="ORF">G7K_4535-t1</name>
</gene>
<name>A0A0E9NKP7_SAICN</name>
<evidence type="ECO:0000313" key="2">
    <source>
        <dbReference type="EMBL" id="GAO50409.1"/>
    </source>
</evidence>
<feature type="region of interest" description="Disordered" evidence="1">
    <location>
        <begin position="41"/>
        <end position="69"/>
    </location>
</feature>
<dbReference type="EMBL" id="BACD03000032">
    <property type="protein sequence ID" value="GAO50409.1"/>
    <property type="molecule type" value="Genomic_DNA"/>
</dbReference>
<organism evidence="2 3">
    <name type="scientific">Saitoella complicata (strain BCRC 22490 / CBS 7301 / JCM 7358 / NBRC 10748 / NRRL Y-17804)</name>
    <dbReference type="NCBI Taxonomy" id="698492"/>
    <lineage>
        <taxon>Eukaryota</taxon>
        <taxon>Fungi</taxon>
        <taxon>Dikarya</taxon>
        <taxon>Ascomycota</taxon>
        <taxon>Taphrinomycotina</taxon>
        <taxon>Taphrinomycotina incertae sedis</taxon>
        <taxon>Saitoella</taxon>
    </lineage>
</organism>
<dbReference type="Proteomes" id="UP000033140">
    <property type="component" value="Unassembled WGS sequence"/>
</dbReference>
<proteinExistence type="predicted"/>
<reference evidence="2 3" key="3">
    <citation type="journal article" date="2015" name="Genome Announc.">
        <title>Draft Genome Sequence of the Archiascomycetous Yeast Saitoella complicata.</title>
        <authorList>
            <person name="Yamauchi K."/>
            <person name="Kondo S."/>
            <person name="Hamamoto M."/>
            <person name="Takahashi Y."/>
            <person name="Ogura Y."/>
            <person name="Hayashi T."/>
            <person name="Nishida H."/>
        </authorList>
    </citation>
    <scope>NUCLEOTIDE SEQUENCE [LARGE SCALE GENOMIC DNA]</scope>
    <source>
        <strain evidence="2 3">NRRL Y-17804</strain>
    </source>
</reference>
<dbReference type="AlphaFoldDB" id="A0A0E9NKP7"/>
<feature type="compositionally biased region" description="Low complexity" evidence="1">
    <location>
        <begin position="51"/>
        <end position="69"/>
    </location>
</feature>
<evidence type="ECO:0000256" key="1">
    <source>
        <dbReference type="SAM" id="MobiDB-lite"/>
    </source>
</evidence>
<reference evidence="2 3" key="1">
    <citation type="journal article" date="2011" name="J. Gen. Appl. Microbiol.">
        <title>Draft genome sequencing of the enigmatic yeast Saitoella complicata.</title>
        <authorList>
            <person name="Nishida H."/>
            <person name="Hamamoto M."/>
            <person name="Sugiyama J."/>
        </authorList>
    </citation>
    <scope>NUCLEOTIDE SEQUENCE [LARGE SCALE GENOMIC DNA]</scope>
    <source>
        <strain evidence="2 3">NRRL Y-17804</strain>
    </source>
</reference>
<keyword evidence="3" id="KW-1185">Reference proteome</keyword>
<evidence type="ECO:0000313" key="3">
    <source>
        <dbReference type="Proteomes" id="UP000033140"/>
    </source>
</evidence>